<feature type="domain" description="ABC transporter" evidence="5">
    <location>
        <begin position="74"/>
        <end position="180"/>
    </location>
</feature>
<dbReference type="GO" id="GO:0005524">
    <property type="term" value="F:ATP binding"/>
    <property type="evidence" value="ECO:0007669"/>
    <property type="project" value="InterPro"/>
</dbReference>
<dbReference type="GO" id="GO:0016887">
    <property type="term" value="F:ATP hydrolysis activity"/>
    <property type="evidence" value="ECO:0007669"/>
    <property type="project" value="InterPro"/>
</dbReference>
<dbReference type="GO" id="GO:0090374">
    <property type="term" value="P:oligopeptide export from mitochondrion"/>
    <property type="evidence" value="ECO:0007669"/>
    <property type="project" value="TreeGrafter"/>
</dbReference>
<evidence type="ECO:0000256" key="3">
    <source>
        <dbReference type="ARBA" id="ARBA00022989"/>
    </source>
</evidence>
<evidence type="ECO:0000313" key="7">
    <source>
        <dbReference type="Proteomes" id="UP000281553"/>
    </source>
</evidence>
<dbReference type="Pfam" id="PF00005">
    <property type="entry name" value="ABC_tran"/>
    <property type="match status" value="1"/>
</dbReference>
<dbReference type="SUPFAM" id="SSF52540">
    <property type="entry name" value="P-loop containing nucleoside triphosphate hydrolases"/>
    <property type="match status" value="1"/>
</dbReference>
<reference evidence="6 7" key="1">
    <citation type="submission" date="2018-11" db="EMBL/GenBank/DDBJ databases">
        <authorList>
            <consortium name="Pathogen Informatics"/>
        </authorList>
    </citation>
    <scope>NUCLEOTIDE SEQUENCE [LARGE SCALE GENOMIC DNA]</scope>
</reference>
<keyword evidence="4" id="KW-0472">Membrane</keyword>
<evidence type="ECO:0000256" key="1">
    <source>
        <dbReference type="ARBA" id="ARBA00004141"/>
    </source>
</evidence>
<protein>
    <recommendedName>
        <fullName evidence="5">ABC transporter domain-containing protein</fullName>
    </recommendedName>
</protein>
<dbReference type="GO" id="GO:0015421">
    <property type="term" value="F:ABC-type oligopeptide transporter activity"/>
    <property type="evidence" value="ECO:0007669"/>
    <property type="project" value="TreeGrafter"/>
</dbReference>
<dbReference type="PANTHER" id="PTHR43394:SF27">
    <property type="entry name" value="ATP-DEPENDENT TRANSLOCASE ABCB1-LIKE"/>
    <property type="match status" value="1"/>
</dbReference>
<dbReference type="Gene3D" id="3.40.50.300">
    <property type="entry name" value="P-loop containing nucleotide triphosphate hydrolases"/>
    <property type="match status" value="1"/>
</dbReference>
<dbReference type="InterPro" id="IPR039421">
    <property type="entry name" value="Type_1_exporter"/>
</dbReference>
<dbReference type="EMBL" id="UYRU01081067">
    <property type="protein sequence ID" value="VDN31604.1"/>
    <property type="molecule type" value="Genomic_DNA"/>
</dbReference>
<organism evidence="6 7">
    <name type="scientific">Dibothriocephalus latus</name>
    <name type="common">Fish tapeworm</name>
    <name type="synonym">Diphyllobothrium latum</name>
    <dbReference type="NCBI Taxonomy" id="60516"/>
    <lineage>
        <taxon>Eukaryota</taxon>
        <taxon>Metazoa</taxon>
        <taxon>Spiralia</taxon>
        <taxon>Lophotrochozoa</taxon>
        <taxon>Platyhelminthes</taxon>
        <taxon>Cestoda</taxon>
        <taxon>Eucestoda</taxon>
        <taxon>Diphyllobothriidea</taxon>
        <taxon>Diphyllobothriidae</taxon>
        <taxon>Dibothriocephalus</taxon>
    </lineage>
</organism>
<dbReference type="InterPro" id="IPR027417">
    <property type="entry name" value="P-loop_NTPase"/>
</dbReference>
<dbReference type="GO" id="GO:0005743">
    <property type="term" value="C:mitochondrial inner membrane"/>
    <property type="evidence" value="ECO:0007669"/>
    <property type="project" value="TreeGrafter"/>
</dbReference>
<keyword evidence="3" id="KW-1133">Transmembrane helix</keyword>
<accession>A0A3P7MPM9</accession>
<keyword evidence="2" id="KW-0812">Transmembrane</keyword>
<comment type="subcellular location">
    <subcellularLocation>
        <location evidence="1">Membrane</location>
        <topology evidence="1">Multi-pass membrane protein</topology>
    </subcellularLocation>
</comment>
<dbReference type="InterPro" id="IPR003439">
    <property type="entry name" value="ABC_transporter-like_ATP-bd"/>
</dbReference>
<gene>
    <name evidence="6" type="ORF">DILT_LOCUS15787</name>
</gene>
<name>A0A3P7MPM9_DIBLA</name>
<proteinExistence type="predicted"/>
<dbReference type="Proteomes" id="UP000281553">
    <property type="component" value="Unassembled WGS sequence"/>
</dbReference>
<dbReference type="PANTHER" id="PTHR43394">
    <property type="entry name" value="ATP-DEPENDENT PERMEASE MDL1, MITOCHONDRIAL"/>
    <property type="match status" value="1"/>
</dbReference>
<evidence type="ECO:0000313" key="6">
    <source>
        <dbReference type="EMBL" id="VDN31604.1"/>
    </source>
</evidence>
<dbReference type="AlphaFoldDB" id="A0A3P7MPM9"/>
<evidence type="ECO:0000256" key="2">
    <source>
        <dbReference type="ARBA" id="ARBA00022692"/>
    </source>
</evidence>
<dbReference type="OrthoDB" id="6500128at2759"/>
<dbReference type="InterPro" id="IPR036640">
    <property type="entry name" value="ABC1_TM_sf"/>
</dbReference>
<evidence type="ECO:0000259" key="5">
    <source>
        <dbReference type="Pfam" id="PF00005"/>
    </source>
</evidence>
<sequence>MVLTFGAQGLGRAVSFLPSLNEAVEGAKKIFATLDRRSRLPTNEGEEPDIAVRGEVEFRNVHFRYPTRPGFEVLKGFEHSVKSKTNTAFVGQSGCGKSTCLQLIQRLYDADNLGQQSGIFLDGINVRQLKPAWIRRHIGIVSQEPNLFDMSIRDNIAYGALDREATMEEIIAAARGANIHDFIQSLPEVWPKSAHYYTSAYKFG</sequence>
<evidence type="ECO:0000256" key="4">
    <source>
        <dbReference type="ARBA" id="ARBA00023136"/>
    </source>
</evidence>
<keyword evidence="7" id="KW-1185">Reference proteome</keyword>
<dbReference type="Gene3D" id="1.20.1560.10">
    <property type="entry name" value="ABC transporter type 1, transmembrane domain"/>
    <property type="match status" value="1"/>
</dbReference>